<dbReference type="RefSeq" id="XP_071933761.1">
    <property type="nucleotide sequence ID" value="XM_072077660.1"/>
</dbReference>
<dbReference type="PANTHER" id="PTHR33116:SF82">
    <property type="entry name" value="RNASE H FAMILY PROTEIN"/>
    <property type="match status" value="1"/>
</dbReference>
<dbReference type="PANTHER" id="PTHR33116">
    <property type="entry name" value="REVERSE TRANSCRIPTASE ZINC-BINDING DOMAIN-CONTAINING PROTEIN-RELATED-RELATED"/>
    <property type="match status" value="1"/>
</dbReference>
<proteinExistence type="predicted"/>
<evidence type="ECO:0000313" key="2">
    <source>
        <dbReference type="RefSeq" id="XP_071933761.1"/>
    </source>
</evidence>
<gene>
    <name evidence="2" type="primary">LOC140036302</name>
</gene>
<dbReference type="Proteomes" id="UP001652660">
    <property type="component" value="Chromosome 2e"/>
</dbReference>
<organism evidence="1 2">
    <name type="scientific">Coffea arabica</name>
    <name type="common">Arabian coffee</name>
    <dbReference type="NCBI Taxonomy" id="13443"/>
    <lineage>
        <taxon>Eukaryota</taxon>
        <taxon>Viridiplantae</taxon>
        <taxon>Streptophyta</taxon>
        <taxon>Embryophyta</taxon>
        <taxon>Tracheophyta</taxon>
        <taxon>Spermatophyta</taxon>
        <taxon>Magnoliopsida</taxon>
        <taxon>eudicotyledons</taxon>
        <taxon>Gunneridae</taxon>
        <taxon>Pentapetalae</taxon>
        <taxon>asterids</taxon>
        <taxon>lamiids</taxon>
        <taxon>Gentianales</taxon>
        <taxon>Rubiaceae</taxon>
        <taxon>Ixoroideae</taxon>
        <taxon>Gardenieae complex</taxon>
        <taxon>Bertiereae - Coffeeae clade</taxon>
        <taxon>Coffeeae</taxon>
        <taxon>Coffea</taxon>
    </lineage>
</organism>
<evidence type="ECO:0008006" key="3">
    <source>
        <dbReference type="Google" id="ProtNLM"/>
    </source>
</evidence>
<evidence type="ECO:0000313" key="1">
    <source>
        <dbReference type="Proteomes" id="UP001652660"/>
    </source>
</evidence>
<sequence length="161" mass="17867">MHLAYADDVIIFSSGGKSSLNLLKQVLEWYTYASEQRINSHKSCFLTHPRFPSQKAVIIGQTLGFQRRAFLVRYLGCPLYVGRRKMVFFADTMTAMATRILSCQNRLLSAAGRLVLVKSVLASLSVHLLAAASPPKEVFGALEKLFAGFFWGSSNSGAHRH</sequence>
<name>A0ABM4WPQ4_COFAR</name>
<keyword evidence="1" id="KW-1185">Reference proteome</keyword>
<protein>
    <recommendedName>
        <fullName evidence="3">Reverse transcriptase domain-containing protein</fullName>
    </recommendedName>
</protein>
<dbReference type="GeneID" id="140036302"/>
<accession>A0ABM4WPQ4</accession>
<reference evidence="2" key="1">
    <citation type="submission" date="2025-08" db="UniProtKB">
        <authorList>
            <consortium name="RefSeq"/>
        </authorList>
    </citation>
    <scope>IDENTIFICATION</scope>
    <source>
        <tissue evidence="2">Leaves</tissue>
    </source>
</reference>